<dbReference type="EMBL" id="KN832575">
    <property type="protein sequence ID" value="KII83601.1"/>
    <property type="molecule type" value="Genomic_DNA"/>
</dbReference>
<keyword evidence="3" id="KW-1185">Reference proteome</keyword>
<proteinExistence type="predicted"/>
<dbReference type="InterPro" id="IPR059179">
    <property type="entry name" value="MLKL-like_MCAfunc"/>
</dbReference>
<feature type="region of interest" description="Disordered" evidence="1">
    <location>
        <begin position="1"/>
        <end position="43"/>
    </location>
</feature>
<evidence type="ECO:0000313" key="2">
    <source>
        <dbReference type="EMBL" id="KII83601.1"/>
    </source>
</evidence>
<reference evidence="2 3" key="1">
    <citation type="submission" date="2014-06" db="EMBL/GenBank/DDBJ databases">
        <title>Evolutionary Origins and Diversification of the Mycorrhizal Mutualists.</title>
        <authorList>
            <consortium name="DOE Joint Genome Institute"/>
            <consortium name="Mycorrhizal Genomics Consortium"/>
            <person name="Kohler A."/>
            <person name="Kuo A."/>
            <person name="Nagy L.G."/>
            <person name="Floudas D."/>
            <person name="Copeland A."/>
            <person name="Barry K.W."/>
            <person name="Cichocki N."/>
            <person name="Veneault-Fourrey C."/>
            <person name="LaButti K."/>
            <person name="Lindquist E.A."/>
            <person name="Lipzen A."/>
            <person name="Lundell T."/>
            <person name="Morin E."/>
            <person name="Murat C."/>
            <person name="Riley R."/>
            <person name="Ohm R."/>
            <person name="Sun H."/>
            <person name="Tunlid A."/>
            <person name="Henrissat B."/>
            <person name="Grigoriev I.V."/>
            <person name="Hibbett D.S."/>
            <person name="Martin F."/>
        </authorList>
    </citation>
    <scope>NUCLEOTIDE SEQUENCE [LARGE SCALE GENOMIC DNA]</scope>
    <source>
        <strain evidence="2 3">FD-325 SS-3</strain>
    </source>
</reference>
<gene>
    <name evidence="2" type="ORF">PLICRDRAFT_180213</name>
</gene>
<dbReference type="GO" id="GO:0007166">
    <property type="term" value="P:cell surface receptor signaling pathway"/>
    <property type="evidence" value="ECO:0007669"/>
    <property type="project" value="InterPro"/>
</dbReference>
<dbReference type="CDD" id="cd21037">
    <property type="entry name" value="MLKL_NTD"/>
    <property type="match status" value="1"/>
</dbReference>
<dbReference type="InterPro" id="IPR036537">
    <property type="entry name" value="Adaptor_Cbl_N_dom_sf"/>
</dbReference>
<name>A0A0C9SKE6_PLICR</name>
<feature type="compositionally biased region" description="Pro residues" evidence="1">
    <location>
        <begin position="18"/>
        <end position="28"/>
    </location>
</feature>
<evidence type="ECO:0000313" key="3">
    <source>
        <dbReference type="Proteomes" id="UP000053263"/>
    </source>
</evidence>
<dbReference type="HOGENOM" id="CLU_1321370_0_0_1"/>
<evidence type="ECO:0000256" key="1">
    <source>
        <dbReference type="SAM" id="MobiDB-lite"/>
    </source>
</evidence>
<sequence length="208" mass="22598">MNATPSDQPSPVLESPPLLAPVSPPSPSQAPKSLPTAGTGGHIIPPKVTESTVYKVVTGLLGTAKEVLDDVSVPGLKAVLSGVLLVINSIEQADKNYDDFNKLAKRVSDMDFILLKDTQRTLPPALHPCAQVFVKEMAQIAEQVKTKIEESRQRRFYNQNSDKGTVTDQAERINKAVSTFMLAAVIRNHIKIDSLANIGWFPVMIPSM</sequence>
<dbReference type="Gene3D" id="1.20.930.20">
    <property type="entry name" value="Adaptor protein Cbl, N-terminal domain"/>
    <property type="match status" value="1"/>
</dbReference>
<organism evidence="2 3">
    <name type="scientific">Plicaturopsis crispa FD-325 SS-3</name>
    <dbReference type="NCBI Taxonomy" id="944288"/>
    <lineage>
        <taxon>Eukaryota</taxon>
        <taxon>Fungi</taxon>
        <taxon>Dikarya</taxon>
        <taxon>Basidiomycota</taxon>
        <taxon>Agaricomycotina</taxon>
        <taxon>Agaricomycetes</taxon>
        <taxon>Agaricomycetidae</taxon>
        <taxon>Amylocorticiales</taxon>
        <taxon>Amylocorticiaceae</taxon>
        <taxon>Plicatura</taxon>
        <taxon>Plicaturopsis crispa</taxon>
    </lineage>
</organism>
<dbReference type="Proteomes" id="UP000053263">
    <property type="component" value="Unassembled WGS sequence"/>
</dbReference>
<protein>
    <submittedName>
        <fullName evidence="2">Uncharacterized protein</fullName>
    </submittedName>
</protein>
<dbReference type="AlphaFoldDB" id="A0A0C9SKE6"/>
<accession>A0A0C9SKE6</accession>